<evidence type="ECO:0000256" key="1">
    <source>
        <dbReference type="ARBA" id="ARBA00004651"/>
    </source>
</evidence>
<evidence type="ECO:0000256" key="7">
    <source>
        <dbReference type="ARBA" id="ARBA00023136"/>
    </source>
</evidence>
<evidence type="ECO:0000256" key="3">
    <source>
        <dbReference type="ARBA" id="ARBA00022448"/>
    </source>
</evidence>
<gene>
    <name evidence="9" type="ORF">ALO_20372</name>
</gene>
<dbReference type="EMBL" id="AFGF01000263">
    <property type="protein sequence ID" value="EGO61994.1"/>
    <property type="molecule type" value="Genomic_DNA"/>
</dbReference>
<keyword evidence="7 8" id="KW-0472">Membrane</keyword>
<keyword evidence="10" id="KW-1185">Reference proteome</keyword>
<dbReference type="PANTHER" id="PTHR21716:SF53">
    <property type="entry name" value="PERMEASE PERM-RELATED"/>
    <property type="match status" value="1"/>
</dbReference>
<evidence type="ECO:0000256" key="6">
    <source>
        <dbReference type="ARBA" id="ARBA00022989"/>
    </source>
</evidence>
<dbReference type="AlphaFoldDB" id="F7NPM7"/>
<evidence type="ECO:0008006" key="11">
    <source>
        <dbReference type="Google" id="ProtNLM"/>
    </source>
</evidence>
<comment type="caution">
    <text evidence="9">The sequence shown here is derived from an EMBL/GenBank/DDBJ whole genome shotgun (WGS) entry which is preliminary data.</text>
</comment>
<comment type="similarity">
    <text evidence="2">Belongs to the autoinducer-2 exporter (AI-2E) (TC 2.A.86) family.</text>
</comment>
<accession>F7NPM7</accession>
<evidence type="ECO:0000256" key="4">
    <source>
        <dbReference type="ARBA" id="ARBA00022475"/>
    </source>
</evidence>
<feature type="transmembrane region" description="Helical" evidence="8">
    <location>
        <begin position="12"/>
        <end position="45"/>
    </location>
</feature>
<comment type="subcellular location">
    <subcellularLocation>
        <location evidence="1">Cell membrane</location>
        <topology evidence="1">Multi-pass membrane protein</topology>
    </subcellularLocation>
</comment>
<feature type="transmembrane region" description="Helical" evidence="8">
    <location>
        <begin position="66"/>
        <end position="90"/>
    </location>
</feature>
<dbReference type="STRING" id="1009370.ALO_20372"/>
<feature type="transmembrane region" description="Helical" evidence="8">
    <location>
        <begin position="149"/>
        <end position="174"/>
    </location>
</feature>
<feature type="transmembrane region" description="Helical" evidence="8">
    <location>
        <begin position="304"/>
        <end position="334"/>
    </location>
</feature>
<dbReference type="Pfam" id="PF01594">
    <property type="entry name" value="AI-2E_transport"/>
    <property type="match status" value="1"/>
</dbReference>
<evidence type="ECO:0000313" key="10">
    <source>
        <dbReference type="Proteomes" id="UP000003240"/>
    </source>
</evidence>
<protein>
    <recommendedName>
        <fullName evidence="11">Permease</fullName>
    </recommendedName>
</protein>
<dbReference type="InterPro" id="IPR002549">
    <property type="entry name" value="AI-2E-like"/>
</dbReference>
<dbReference type="GO" id="GO:0005886">
    <property type="term" value="C:plasma membrane"/>
    <property type="evidence" value="ECO:0007669"/>
    <property type="project" value="UniProtKB-SubCell"/>
</dbReference>
<dbReference type="OrthoDB" id="9793390at2"/>
<name>F7NPM7_9FIRM</name>
<sequence length="347" mass="38073">MPRLHLSGWVRIAIVIAGLYIVSQVTAVFLPLILAVIVSFILHPLVEAINRVRIWRFSKALPREMAILIAFLLLFALVAVVASLVLLPLIKEFNRFIGNVPTLLTKMQNIGLVLEQRAHDIILPDNVRTMLEQGLSNAVLYSAGLARRIVNSAISFAGGVIDLVVVPVLVFYFLRDWRQLQNGIVRAFPPGIRSKTAQIIEEMGVTVSGYIRAQVLLSLIIGTAVFCGMALLNVDYPLVLGLLAALTEFIPIIGPIIGAIPAVILSFLISPALAIKVILVYVIIQQLENNIIVPNIMQRTVDLHPVMVIIGMLAGGQLLGWVGMILAVPFMALVKVVLKHIWKYEEG</sequence>
<keyword evidence="3" id="KW-0813">Transport</keyword>
<evidence type="ECO:0000256" key="8">
    <source>
        <dbReference type="SAM" id="Phobius"/>
    </source>
</evidence>
<proteinExistence type="inferred from homology"/>
<reference evidence="9 10" key="1">
    <citation type="journal article" date="2011" name="EMBO J.">
        <title>Structural diversity of bacterial flagellar motors.</title>
        <authorList>
            <person name="Chen S."/>
            <person name="Beeby M."/>
            <person name="Murphy G.E."/>
            <person name="Leadbetter J.R."/>
            <person name="Hendrixson D.R."/>
            <person name="Briegel A."/>
            <person name="Li Z."/>
            <person name="Shi J."/>
            <person name="Tocheva E.I."/>
            <person name="Muller A."/>
            <person name="Dobro M.J."/>
            <person name="Jensen G.J."/>
        </authorList>
    </citation>
    <scope>NUCLEOTIDE SEQUENCE [LARGE SCALE GENOMIC DNA]</scope>
    <source>
        <strain evidence="9 10">DSM 6540</strain>
    </source>
</reference>
<dbReference type="Proteomes" id="UP000003240">
    <property type="component" value="Unassembled WGS sequence"/>
</dbReference>
<keyword evidence="4" id="KW-1003">Cell membrane</keyword>
<organism evidence="9 10">
    <name type="scientific">Acetonema longum DSM 6540</name>
    <dbReference type="NCBI Taxonomy" id="1009370"/>
    <lineage>
        <taxon>Bacteria</taxon>
        <taxon>Bacillati</taxon>
        <taxon>Bacillota</taxon>
        <taxon>Negativicutes</taxon>
        <taxon>Acetonemataceae</taxon>
        <taxon>Acetonema</taxon>
    </lineage>
</organism>
<evidence type="ECO:0000256" key="2">
    <source>
        <dbReference type="ARBA" id="ARBA00009773"/>
    </source>
</evidence>
<evidence type="ECO:0000313" key="9">
    <source>
        <dbReference type="EMBL" id="EGO61994.1"/>
    </source>
</evidence>
<feature type="transmembrane region" description="Helical" evidence="8">
    <location>
        <begin position="213"/>
        <end position="232"/>
    </location>
</feature>
<dbReference type="eggNOG" id="COG0628">
    <property type="taxonomic scope" value="Bacteria"/>
</dbReference>
<evidence type="ECO:0000256" key="5">
    <source>
        <dbReference type="ARBA" id="ARBA00022692"/>
    </source>
</evidence>
<keyword evidence="5 8" id="KW-0812">Transmembrane</keyword>
<dbReference type="RefSeq" id="WP_004099509.1">
    <property type="nucleotide sequence ID" value="NZ_AFGF01000263.1"/>
</dbReference>
<feature type="transmembrane region" description="Helical" evidence="8">
    <location>
        <begin position="238"/>
        <end position="257"/>
    </location>
</feature>
<dbReference type="PANTHER" id="PTHR21716">
    <property type="entry name" value="TRANSMEMBRANE PROTEIN"/>
    <property type="match status" value="1"/>
</dbReference>
<feature type="transmembrane region" description="Helical" evidence="8">
    <location>
        <begin position="264"/>
        <end position="284"/>
    </location>
</feature>
<keyword evidence="6 8" id="KW-1133">Transmembrane helix</keyword>